<dbReference type="Pfam" id="PF01253">
    <property type="entry name" value="SUI1"/>
    <property type="match status" value="1"/>
</dbReference>
<sequence length="109" mass="12347">MSIQNLNKPADAFAQLQEEEGGNQTLCHIRIQQRNGRKTITTVAGIPEEYDLNKILRYLKKKYNCNGTVVEDKEHGNVIQLSGDQRQNAKELLTKVGIVKEDLVKIHGF</sequence>
<comment type="caution">
    <text evidence="4">The sequence shown here is derived from an EMBL/GenBank/DDBJ whole genome shotgun (WGS) entry which is preliminary data.</text>
</comment>
<keyword evidence="2" id="KW-0648">Protein biosynthesis</keyword>
<dbReference type="PANTHER" id="PTHR10388">
    <property type="entry name" value="EUKARYOTIC TRANSLATION INITIATION FACTOR SUI1"/>
    <property type="match status" value="1"/>
</dbReference>
<name>A0AA39IFD0_9BILA</name>
<dbReference type="InterPro" id="IPR036877">
    <property type="entry name" value="SUI1_dom_sf"/>
</dbReference>
<evidence type="ECO:0000256" key="2">
    <source>
        <dbReference type="ARBA" id="ARBA00022917"/>
    </source>
</evidence>
<dbReference type="EMBL" id="JAUCMV010000001">
    <property type="protein sequence ID" value="KAK0422546.1"/>
    <property type="molecule type" value="Genomic_DNA"/>
</dbReference>
<evidence type="ECO:0000256" key="1">
    <source>
        <dbReference type="ARBA" id="ARBA00005422"/>
    </source>
</evidence>
<dbReference type="CDD" id="cd11566">
    <property type="entry name" value="eIF1_SUI1"/>
    <property type="match status" value="1"/>
</dbReference>
<organism evidence="4 5">
    <name type="scientific">Steinernema hermaphroditum</name>
    <dbReference type="NCBI Taxonomy" id="289476"/>
    <lineage>
        <taxon>Eukaryota</taxon>
        <taxon>Metazoa</taxon>
        <taxon>Ecdysozoa</taxon>
        <taxon>Nematoda</taxon>
        <taxon>Chromadorea</taxon>
        <taxon>Rhabditida</taxon>
        <taxon>Tylenchina</taxon>
        <taxon>Panagrolaimomorpha</taxon>
        <taxon>Strongyloidoidea</taxon>
        <taxon>Steinernematidae</taxon>
        <taxon>Steinernema</taxon>
    </lineage>
</organism>
<feature type="domain" description="SUI1" evidence="3">
    <location>
        <begin position="27"/>
        <end position="97"/>
    </location>
</feature>
<evidence type="ECO:0000313" key="4">
    <source>
        <dbReference type="EMBL" id="KAK0422546.1"/>
    </source>
</evidence>
<dbReference type="SUPFAM" id="SSF55159">
    <property type="entry name" value="eIF1-like"/>
    <property type="match status" value="1"/>
</dbReference>
<evidence type="ECO:0000313" key="5">
    <source>
        <dbReference type="Proteomes" id="UP001175271"/>
    </source>
</evidence>
<dbReference type="AlphaFoldDB" id="A0AA39IFD0"/>
<dbReference type="GO" id="GO:0003743">
    <property type="term" value="F:translation initiation factor activity"/>
    <property type="evidence" value="ECO:0007669"/>
    <property type="project" value="InterPro"/>
</dbReference>
<protein>
    <recommendedName>
        <fullName evidence="3">SUI1 domain-containing protein</fullName>
    </recommendedName>
</protein>
<comment type="similarity">
    <text evidence="1">Belongs to the SUI1 family.</text>
</comment>
<accession>A0AA39IFD0</accession>
<dbReference type="PIRSF" id="PIRSF004499">
    <property type="entry name" value="SUI1_euk"/>
    <property type="match status" value="1"/>
</dbReference>
<keyword evidence="5" id="KW-1185">Reference proteome</keyword>
<dbReference type="InterPro" id="IPR001950">
    <property type="entry name" value="SUI1"/>
</dbReference>
<dbReference type="Gene3D" id="3.30.780.10">
    <property type="entry name" value="SUI1-like domain"/>
    <property type="match status" value="1"/>
</dbReference>
<dbReference type="PROSITE" id="PS50296">
    <property type="entry name" value="SUI1"/>
    <property type="match status" value="1"/>
</dbReference>
<dbReference type="InterPro" id="IPR005874">
    <property type="entry name" value="SUI1_euk"/>
</dbReference>
<proteinExistence type="inferred from homology"/>
<gene>
    <name evidence="4" type="ORF">QR680_007632</name>
</gene>
<evidence type="ECO:0000259" key="3">
    <source>
        <dbReference type="PROSITE" id="PS50296"/>
    </source>
</evidence>
<dbReference type="Proteomes" id="UP001175271">
    <property type="component" value="Unassembled WGS sequence"/>
</dbReference>
<reference evidence="4" key="1">
    <citation type="submission" date="2023-06" db="EMBL/GenBank/DDBJ databases">
        <title>Genomic analysis of the entomopathogenic nematode Steinernema hermaphroditum.</title>
        <authorList>
            <person name="Schwarz E.M."/>
            <person name="Heppert J.K."/>
            <person name="Baniya A."/>
            <person name="Schwartz H.T."/>
            <person name="Tan C.-H."/>
            <person name="Antoshechkin I."/>
            <person name="Sternberg P.W."/>
            <person name="Goodrich-Blair H."/>
            <person name="Dillman A.R."/>
        </authorList>
    </citation>
    <scope>NUCLEOTIDE SEQUENCE</scope>
    <source>
        <strain evidence="4">PS9179</strain>
        <tissue evidence="4">Whole animal</tissue>
    </source>
</reference>